<proteinExistence type="predicted"/>
<name>A0A6M1QUU8_9ACTN</name>
<keyword evidence="4" id="KW-1185">Reference proteome</keyword>
<feature type="compositionally biased region" description="Low complexity" evidence="1">
    <location>
        <begin position="40"/>
        <end position="57"/>
    </location>
</feature>
<sequence length="197" mass="20891">MSRSRTYPLFKSMAALAALAALGVGLTACGNENPSGTEPTGSGAASPSETTSTEPASEWKVAELEGMQFKAPPDWSVSLEDGVSYVMGSPKDEQGYRAGRGIFNAGSSLALSLDELATTSRDNVIGDYSKVERLKDVTFGGTTFFHIRGSGEAQTYDLYGALVGDVEVSVAWSFNPDLATQKQIDGWINQVMPTFKA</sequence>
<evidence type="ECO:0000256" key="2">
    <source>
        <dbReference type="SAM" id="SignalP"/>
    </source>
</evidence>
<dbReference type="Proteomes" id="UP000483261">
    <property type="component" value="Unassembled WGS sequence"/>
</dbReference>
<feature type="region of interest" description="Disordered" evidence="1">
    <location>
        <begin position="32"/>
        <end position="57"/>
    </location>
</feature>
<dbReference type="AlphaFoldDB" id="A0A6M1QUU8"/>
<comment type="caution">
    <text evidence="3">The sequence shown here is derived from an EMBL/GenBank/DDBJ whole genome shotgun (WGS) entry which is preliminary data.</text>
</comment>
<gene>
    <name evidence="3" type="ORF">G5C66_02425</name>
</gene>
<keyword evidence="2" id="KW-0732">Signal</keyword>
<protein>
    <recommendedName>
        <fullName evidence="5">DUF1795 domain-containing protein</fullName>
    </recommendedName>
</protein>
<feature type="signal peptide" evidence="2">
    <location>
        <begin position="1"/>
        <end position="20"/>
    </location>
</feature>
<dbReference type="PROSITE" id="PS51257">
    <property type="entry name" value="PROKAR_LIPOPROTEIN"/>
    <property type="match status" value="1"/>
</dbReference>
<evidence type="ECO:0000313" key="4">
    <source>
        <dbReference type="Proteomes" id="UP000483261"/>
    </source>
</evidence>
<evidence type="ECO:0008006" key="5">
    <source>
        <dbReference type="Google" id="ProtNLM"/>
    </source>
</evidence>
<accession>A0A6M1QUU8</accession>
<dbReference type="EMBL" id="JAALAA010000002">
    <property type="protein sequence ID" value="NGN91596.1"/>
    <property type="molecule type" value="Genomic_DNA"/>
</dbReference>
<organism evidence="3 4">
    <name type="scientific">Nocardioides turkmenicus</name>
    <dbReference type="NCBI Taxonomy" id="2711220"/>
    <lineage>
        <taxon>Bacteria</taxon>
        <taxon>Bacillati</taxon>
        <taxon>Actinomycetota</taxon>
        <taxon>Actinomycetes</taxon>
        <taxon>Propionibacteriales</taxon>
        <taxon>Nocardioidaceae</taxon>
        <taxon>Nocardioides</taxon>
    </lineage>
</organism>
<reference evidence="3 4" key="1">
    <citation type="submission" date="2020-02" db="EMBL/GenBank/DDBJ databases">
        <title>Whole-genome analyses of novel actinobacteria.</title>
        <authorList>
            <person name="Sahin N."/>
        </authorList>
    </citation>
    <scope>NUCLEOTIDE SEQUENCE [LARGE SCALE GENOMIC DNA]</scope>
    <source>
        <strain evidence="3 4">KC13</strain>
    </source>
</reference>
<evidence type="ECO:0000313" key="3">
    <source>
        <dbReference type="EMBL" id="NGN91596.1"/>
    </source>
</evidence>
<feature type="chain" id="PRO_5039455146" description="DUF1795 domain-containing protein" evidence="2">
    <location>
        <begin position="21"/>
        <end position="197"/>
    </location>
</feature>
<evidence type="ECO:0000256" key="1">
    <source>
        <dbReference type="SAM" id="MobiDB-lite"/>
    </source>
</evidence>